<evidence type="ECO:0000313" key="3">
    <source>
        <dbReference type="EMBL" id="QPC81279.1"/>
    </source>
</evidence>
<reference evidence="3 4" key="1">
    <citation type="submission" date="2020-02" db="EMBL/GenBank/DDBJ databases">
        <authorList>
            <person name="Zheng R.K."/>
            <person name="Sun C.M."/>
        </authorList>
    </citation>
    <scope>NUCLEOTIDE SEQUENCE [LARGE SCALE GENOMIC DNA]</scope>
    <source>
        <strain evidence="4">rifampicinis</strain>
    </source>
</reference>
<sequence>MWPRLINAALGIWLMAAPAVLDYGVPAANNDRIMGPLIATFAVIAIWETTRELRRVNAFWGAWLIIAPLLLGYEGAAVINSIAVGVVVIGVSMIRGKVEGHFGGGWTALWRPEHAERAND</sequence>
<dbReference type="AlphaFoldDB" id="A0A7S8E6I4"/>
<evidence type="ECO:0000313" key="4">
    <source>
        <dbReference type="Proteomes" id="UP000594468"/>
    </source>
</evidence>
<dbReference type="InterPro" id="IPR005530">
    <property type="entry name" value="SPW"/>
</dbReference>
<dbReference type="RefSeq" id="WP_195169352.1">
    <property type="nucleotide sequence ID" value="NZ_CP062983.1"/>
</dbReference>
<protein>
    <recommendedName>
        <fullName evidence="2">SPW repeat-containing integral membrane domain-containing protein</fullName>
    </recommendedName>
</protein>
<keyword evidence="1" id="KW-0472">Membrane</keyword>
<evidence type="ECO:0000256" key="1">
    <source>
        <dbReference type="SAM" id="Phobius"/>
    </source>
</evidence>
<dbReference type="KEGG" id="pmet:G4Y79_16410"/>
<feature type="transmembrane region" description="Helical" evidence="1">
    <location>
        <begin position="77"/>
        <end position="94"/>
    </location>
</feature>
<proteinExistence type="predicted"/>
<accession>A0A7S8E6I4</accession>
<keyword evidence="1" id="KW-1133">Transmembrane helix</keyword>
<organism evidence="3 4">
    <name type="scientific">Phototrophicus methaneseepsis</name>
    <dbReference type="NCBI Taxonomy" id="2710758"/>
    <lineage>
        <taxon>Bacteria</taxon>
        <taxon>Bacillati</taxon>
        <taxon>Chloroflexota</taxon>
        <taxon>Candidatus Thermofontia</taxon>
        <taxon>Phototrophicales</taxon>
        <taxon>Phototrophicaceae</taxon>
        <taxon>Phototrophicus</taxon>
    </lineage>
</organism>
<name>A0A7S8E6I4_9CHLR</name>
<dbReference type="Proteomes" id="UP000594468">
    <property type="component" value="Chromosome"/>
</dbReference>
<keyword evidence="1" id="KW-0812">Transmembrane</keyword>
<feature type="domain" description="SPW repeat-containing integral membrane" evidence="2">
    <location>
        <begin position="2"/>
        <end position="92"/>
    </location>
</feature>
<keyword evidence="4" id="KW-1185">Reference proteome</keyword>
<evidence type="ECO:0000259" key="2">
    <source>
        <dbReference type="Pfam" id="PF03779"/>
    </source>
</evidence>
<dbReference type="EMBL" id="CP062983">
    <property type="protein sequence ID" value="QPC81279.1"/>
    <property type="molecule type" value="Genomic_DNA"/>
</dbReference>
<feature type="transmembrane region" description="Helical" evidence="1">
    <location>
        <begin position="32"/>
        <end position="49"/>
    </location>
</feature>
<feature type="transmembrane region" description="Helical" evidence="1">
    <location>
        <begin position="56"/>
        <end position="71"/>
    </location>
</feature>
<dbReference type="Pfam" id="PF03779">
    <property type="entry name" value="SPW"/>
    <property type="match status" value="1"/>
</dbReference>
<gene>
    <name evidence="3" type="ORF">G4Y79_16410</name>
</gene>